<name>A0ACC0AI30_CATRO</name>
<dbReference type="Proteomes" id="UP001060085">
    <property type="component" value="Linkage Group LG06"/>
</dbReference>
<sequence length="558" mass="62018">MRWEKLGIPGDGGPGKRWGHTCNAIDGGKLLYVFGGYNNCQTNKVHVFDTVTRTWTEPEMKGVVPTPRDSHSCTTVGDHLFVFGGTDGRNPLRDLLILDTSSNTWISPIVRGEGPEAREGHSAALIGKRLFIFGGCGKYENREIYYDDLYILNTETFVWKRVVPSGTPPSKRDSHTCSSWKNKIIVIGGEDSLNYYLSDVHILDADTHVWCKLNTAGQLLPPRAGHTTVSFGKNLFVFGGFSDEQNLYDDVYMLDVENGIWTKIMAIGEGPSARFSVAGVALDPHMQGILVFIGGCNRNLEALDDMYYLHTGFVRESDRDDRRIEKLSMRKKLKLKCQEENPLVETDDDTYSRLDNNSNLIQPTPVLSYIQPCQQNIRLNEYQTPLGKQTFEATITKSLADGYTIETFIDGKPLRGVLFSNRPIVSKETLDDSIRKMEAVQIDNAKMNDQNTTINGKSKEQNAEGVRQTDDLPHENVSAPESHSEDAATEMTSPEPSNVSLPQEDASKPSVAIDVNVESNGTNDAAQSSNEIPEEYVPATKESVDPQTKMADLFGFSQ</sequence>
<organism evidence="1 2">
    <name type="scientific">Catharanthus roseus</name>
    <name type="common">Madagascar periwinkle</name>
    <name type="synonym">Vinca rosea</name>
    <dbReference type="NCBI Taxonomy" id="4058"/>
    <lineage>
        <taxon>Eukaryota</taxon>
        <taxon>Viridiplantae</taxon>
        <taxon>Streptophyta</taxon>
        <taxon>Embryophyta</taxon>
        <taxon>Tracheophyta</taxon>
        <taxon>Spermatophyta</taxon>
        <taxon>Magnoliopsida</taxon>
        <taxon>eudicotyledons</taxon>
        <taxon>Gunneridae</taxon>
        <taxon>Pentapetalae</taxon>
        <taxon>asterids</taxon>
        <taxon>lamiids</taxon>
        <taxon>Gentianales</taxon>
        <taxon>Apocynaceae</taxon>
        <taxon>Rauvolfioideae</taxon>
        <taxon>Vinceae</taxon>
        <taxon>Catharanthinae</taxon>
        <taxon>Catharanthus</taxon>
    </lineage>
</organism>
<gene>
    <name evidence="1" type="ORF">M9H77_28823</name>
</gene>
<evidence type="ECO:0000313" key="2">
    <source>
        <dbReference type="Proteomes" id="UP001060085"/>
    </source>
</evidence>
<evidence type="ECO:0000313" key="1">
    <source>
        <dbReference type="EMBL" id="KAI5660030.1"/>
    </source>
</evidence>
<dbReference type="EMBL" id="CM044706">
    <property type="protein sequence ID" value="KAI5660030.1"/>
    <property type="molecule type" value="Genomic_DNA"/>
</dbReference>
<accession>A0ACC0AI30</accession>
<proteinExistence type="predicted"/>
<keyword evidence="2" id="KW-1185">Reference proteome</keyword>
<comment type="caution">
    <text evidence="1">The sequence shown here is derived from an EMBL/GenBank/DDBJ whole genome shotgun (WGS) entry which is preliminary data.</text>
</comment>
<protein>
    <submittedName>
        <fullName evidence="1">Uncharacterized protein</fullName>
    </submittedName>
</protein>
<reference evidence="2" key="1">
    <citation type="journal article" date="2023" name="Nat. Plants">
        <title>Single-cell RNA sequencing provides a high-resolution roadmap for understanding the multicellular compartmentation of specialized metabolism.</title>
        <authorList>
            <person name="Sun S."/>
            <person name="Shen X."/>
            <person name="Li Y."/>
            <person name="Li Y."/>
            <person name="Wang S."/>
            <person name="Li R."/>
            <person name="Zhang H."/>
            <person name="Shen G."/>
            <person name="Guo B."/>
            <person name="Wei J."/>
            <person name="Xu J."/>
            <person name="St-Pierre B."/>
            <person name="Chen S."/>
            <person name="Sun C."/>
        </authorList>
    </citation>
    <scope>NUCLEOTIDE SEQUENCE [LARGE SCALE GENOMIC DNA]</scope>
</reference>